<dbReference type="SUPFAM" id="SSF55681">
    <property type="entry name" value="Class II aaRS and biotin synthetases"/>
    <property type="match status" value="1"/>
</dbReference>
<dbReference type="GO" id="GO:0000049">
    <property type="term" value="F:tRNA binding"/>
    <property type="evidence" value="ECO:0007669"/>
    <property type="project" value="TreeGrafter"/>
</dbReference>
<dbReference type="CDD" id="cd00775">
    <property type="entry name" value="LysRS_core"/>
    <property type="match status" value="1"/>
</dbReference>
<dbReference type="GeneID" id="42003575"/>
<dbReference type="NCBIfam" id="NF001756">
    <property type="entry name" value="PRK00484.1"/>
    <property type="match status" value="1"/>
</dbReference>
<feature type="compositionally biased region" description="Low complexity" evidence="12">
    <location>
        <begin position="48"/>
        <end position="62"/>
    </location>
</feature>
<dbReference type="PANTHER" id="PTHR42918:SF9">
    <property type="entry name" value="LYSINE--TRNA LIGASE"/>
    <property type="match status" value="1"/>
</dbReference>
<dbReference type="GO" id="GO:0006430">
    <property type="term" value="P:lysyl-tRNA aminoacylation"/>
    <property type="evidence" value="ECO:0007669"/>
    <property type="project" value="InterPro"/>
</dbReference>
<keyword evidence="5 14" id="KW-0436">Ligase</keyword>
<dbReference type="Proteomes" id="UP000319731">
    <property type="component" value="Unassembled WGS sequence"/>
</dbReference>
<dbReference type="Pfam" id="PF01336">
    <property type="entry name" value="tRNA_anti-codon"/>
    <property type="match status" value="1"/>
</dbReference>
<dbReference type="PIRSF" id="PIRSF039101">
    <property type="entry name" value="LysRS2"/>
    <property type="match status" value="1"/>
</dbReference>
<evidence type="ECO:0000256" key="2">
    <source>
        <dbReference type="ARBA" id="ARBA00008226"/>
    </source>
</evidence>
<feature type="region of interest" description="Disordered" evidence="12">
    <location>
        <begin position="1"/>
        <end position="77"/>
    </location>
</feature>
<dbReference type="InterPro" id="IPR004365">
    <property type="entry name" value="NA-bd_OB_tRNA"/>
</dbReference>
<evidence type="ECO:0000256" key="4">
    <source>
        <dbReference type="ARBA" id="ARBA00022490"/>
    </source>
</evidence>
<dbReference type="NCBIfam" id="TIGR00499">
    <property type="entry name" value="lysS_bact"/>
    <property type="match status" value="1"/>
</dbReference>
<dbReference type="HAMAP" id="MF_00252">
    <property type="entry name" value="Lys_tRNA_synth_class2"/>
    <property type="match status" value="1"/>
</dbReference>
<dbReference type="PANTHER" id="PTHR42918">
    <property type="entry name" value="LYSYL-TRNA SYNTHETASE"/>
    <property type="match status" value="1"/>
</dbReference>
<dbReference type="OrthoDB" id="21243at2759"/>
<evidence type="ECO:0000256" key="7">
    <source>
        <dbReference type="ARBA" id="ARBA00022840"/>
    </source>
</evidence>
<dbReference type="InterPro" id="IPR044136">
    <property type="entry name" value="Lys-tRNA-ligase_II_N"/>
</dbReference>
<dbReference type="FunFam" id="3.30.930.10:FF:000238">
    <property type="entry name" value="Lysine--tRNA ligase"/>
    <property type="match status" value="1"/>
</dbReference>
<comment type="subcellular location">
    <subcellularLocation>
        <location evidence="1">Cytoplasm</location>
    </subcellularLocation>
</comment>
<dbReference type="AlphaFoldDB" id="A0A507C7I2"/>
<evidence type="ECO:0000256" key="9">
    <source>
        <dbReference type="ARBA" id="ARBA00023146"/>
    </source>
</evidence>
<dbReference type="GO" id="GO:0005524">
    <property type="term" value="F:ATP binding"/>
    <property type="evidence" value="ECO:0007669"/>
    <property type="project" value="UniProtKB-KW"/>
</dbReference>
<organism evidence="14 15">
    <name type="scientific">Synchytrium microbalum</name>
    <dbReference type="NCBI Taxonomy" id="1806994"/>
    <lineage>
        <taxon>Eukaryota</taxon>
        <taxon>Fungi</taxon>
        <taxon>Fungi incertae sedis</taxon>
        <taxon>Chytridiomycota</taxon>
        <taxon>Chytridiomycota incertae sedis</taxon>
        <taxon>Chytridiomycetes</taxon>
        <taxon>Synchytriales</taxon>
        <taxon>Synchytriaceae</taxon>
        <taxon>Synchytrium</taxon>
    </lineage>
</organism>
<evidence type="ECO:0000256" key="12">
    <source>
        <dbReference type="SAM" id="MobiDB-lite"/>
    </source>
</evidence>
<dbReference type="InterPro" id="IPR002313">
    <property type="entry name" value="Lys-tRNA-ligase_II"/>
</dbReference>
<comment type="catalytic activity">
    <reaction evidence="10 11">
        <text>tRNA(Lys) + L-lysine + ATP = L-lysyl-tRNA(Lys) + AMP + diphosphate</text>
        <dbReference type="Rhea" id="RHEA:20792"/>
        <dbReference type="Rhea" id="RHEA-COMP:9696"/>
        <dbReference type="Rhea" id="RHEA-COMP:9697"/>
        <dbReference type="ChEBI" id="CHEBI:30616"/>
        <dbReference type="ChEBI" id="CHEBI:32551"/>
        <dbReference type="ChEBI" id="CHEBI:33019"/>
        <dbReference type="ChEBI" id="CHEBI:78442"/>
        <dbReference type="ChEBI" id="CHEBI:78529"/>
        <dbReference type="ChEBI" id="CHEBI:456215"/>
        <dbReference type="EC" id="6.1.1.6"/>
    </reaction>
</comment>
<comment type="caution">
    <text evidence="14">The sequence shown here is derived from an EMBL/GenBank/DDBJ whole genome shotgun (WGS) entry which is preliminary data.</text>
</comment>
<keyword evidence="15" id="KW-1185">Reference proteome</keyword>
<dbReference type="InterPro" id="IPR018149">
    <property type="entry name" value="Lys-tRNA-synth_II_C"/>
</dbReference>
<dbReference type="FunFam" id="2.40.50.140:FF:000050">
    <property type="entry name" value="Lysine--tRNA ligase"/>
    <property type="match status" value="1"/>
</dbReference>
<dbReference type="SUPFAM" id="SSF50249">
    <property type="entry name" value="Nucleic acid-binding proteins"/>
    <property type="match status" value="1"/>
</dbReference>
<keyword evidence="6" id="KW-0547">Nucleotide-binding</keyword>
<evidence type="ECO:0000256" key="5">
    <source>
        <dbReference type="ARBA" id="ARBA00022598"/>
    </source>
</evidence>
<keyword evidence="9" id="KW-0030">Aminoacyl-tRNA synthetase</keyword>
<dbReference type="RefSeq" id="XP_031025815.1">
    <property type="nucleotide sequence ID" value="XM_031168278.1"/>
</dbReference>
<evidence type="ECO:0000256" key="8">
    <source>
        <dbReference type="ARBA" id="ARBA00022917"/>
    </source>
</evidence>
<dbReference type="Gene3D" id="2.40.50.140">
    <property type="entry name" value="Nucleic acid-binding proteins"/>
    <property type="match status" value="1"/>
</dbReference>
<feature type="domain" description="Aminoacyl-transfer RNA synthetases class-II family profile" evidence="13">
    <location>
        <begin position="248"/>
        <end position="577"/>
    </location>
</feature>
<evidence type="ECO:0000256" key="3">
    <source>
        <dbReference type="ARBA" id="ARBA00011738"/>
    </source>
</evidence>
<protein>
    <recommendedName>
        <fullName evidence="11">Lysine--tRNA ligase</fullName>
        <ecNumber evidence="11">6.1.1.6</ecNumber>
    </recommendedName>
    <alternativeName>
        <fullName evidence="11">Lysyl-tRNA synthetase</fullName>
    </alternativeName>
</protein>
<dbReference type="STRING" id="1806994.A0A507C7I2"/>
<dbReference type="InterPro" id="IPR034762">
    <property type="entry name" value="Lys-tRNA-ligase_II_bac/euk"/>
</dbReference>
<evidence type="ECO:0000313" key="14">
    <source>
        <dbReference type="EMBL" id="TPX35288.1"/>
    </source>
</evidence>
<evidence type="ECO:0000256" key="1">
    <source>
        <dbReference type="ARBA" id="ARBA00004496"/>
    </source>
</evidence>
<dbReference type="PROSITE" id="PS50862">
    <property type="entry name" value="AA_TRNA_LIGASE_II"/>
    <property type="match status" value="1"/>
</dbReference>
<comment type="similarity">
    <text evidence="2">Belongs to the class-II aminoacyl-tRNA synthetase family.</text>
</comment>
<dbReference type="EMBL" id="QEAO01000009">
    <property type="protein sequence ID" value="TPX35288.1"/>
    <property type="molecule type" value="Genomic_DNA"/>
</dbReference>
<feature type="compositionally biased region" description="Basic and acidic residues" evidence="12">
    <location>
        <begin position="30"/>
        <end position="47"/>
    </location>
</feature>
<name>A0A507C7I2_9FUNG</name>
<dbReference type="GO" id="GO:0005829">
    <property type="term" value="C:cytosol"/>
    <property type="evidence" value="ECO:0007669"/>
    <property type="project" value="TreeGrafter"/>
</dbReference>
<sequence>MTNKTDEVSANAVEDGKNMQLDPVTGDMVSKSELKKRIKAREKEGKKAATAASAPTKSSTLKTEGDAAAEDEEMDPSKFFEHRSKTVKHYKATNSPNPYPHKFHVSMSIPAYIAKYSHIQPGEHLEDAITLAGRIHNKRTSGAKLVFYDLHGEGVKVQVMANFQDCEADFATQHRVLSRGDIIGVRGYPGKSKKGELSIFPKEVTLLAPCLHNLPKAHFGFRDQESRYRMRYLDLIMNNEVRDKFIARSKVINYVRRFLDNLGFLEVETPMMNMIAGGATAKPFITHHNDLKMDLFMRIAPELYLKQLTVGGLDRVYEIGRQFRNEGIDLTHNPEFTTCEFYMAYADFFDLIDITEAMLSGMVKHITGSYIIKYHPQGKGNGEPLVIDFTPPFRRVSMIEELERLLKVTFPSADKLGDEQGTKFLSDLCIKHKVECSAPRTSARLLDKLVGDFIEVQCINPTFITEHPQMMSPLAKYHRSKPGLCERFELFVATKEVCNSYTELNDPFEQRDRFEQQARDKAMGDDEAQMVDEVFCNALEYGLPPTGGWGLGIDRLTMFLTDSNNIKEVLLFPAMKPETQHEKARRDMIAIGKEDTDDTA</sequence>
<reference evidence="14 15" key="1">
    <citation type="journal article" date="2019" name="Sci. Rep.">
        <title>Comparative genomics of chytrid fungi reveal insights into the obligate biotrophic and pathogenic lifestyle of Synchytrium endobioticum.</title>
        <authorList>
            <person name="van de Vossenberg B.T.L.H."/>
            <person name="Warris S."/>
            <person name="Nguyen H.D.T."/>
            <person name="van Gent-Pelzer M.P.E."/>
            <person name="Joly D.L."/>
            <person name="van de Geest H.C."/>
            <person name="Bonants P.J.M."/>
            <person name="Smith D.S."/>
            <person name="Levesque C.A."/>
            <person name="van der Lee T.A.J."/>
        </authorList>
    </citation>
    <scope>NUCLEOTIDE SEQUENCE [LARGE SCALE GENOMIC DNA]</scope>
    <source>
        <strain evidence="14 15">JEL517</strain>
    </source>
</reference>
<evidence type="ECO:0000259" key="13">
    <source>
        <dbReference type="PROSITE" id="PS50862"/>
    </source>
</evidence>
<dbReference type="EC" id="6.1.1.6" evidence="11"/>
<dbReference type="CDD" id="cd04322">
    <property type="entry name" value="LysRS_N"/>
    <property type="match status" value="1"/>
</dbReference>
<dbReference type="Gene3D" id="3.30.930.10">
    <property type="entry name" value="Bira Bifunctional Protein, Domain 2"/>
    <property type="match status" value="1"/>
</dbReference>
<dbReference type="InterPro" id="IPR004364">
    <property type="entry name" value="Aa-tRNA-synt_II"/>
</dbReference>
<keyword evidence="8" id="KW-0648">Protein biosynthesis</keyword>
<proteinExistence type="inferred from homology"/>
<keyword evidence="7" id="KW-0067">ATP-binding</keyword>
<comment type="subunit">
    <text evidence="3">Homodimer.</text>
</comment>
<evidence type="ECO:0000256" key="6">
    <source>
        <dbReference type="ARBA" id="ARBA00022741"/>
    </source>
</evidence>
<dbReference type="InterPro" id="IPR006195">
    <property type="entry name" value="aa-tRNA-synth_II"/>
</dbReference>
<dbReference type="GO" id="GO:0004824">
    <property type="term" value="F:lysine-tRNA ligase activity"/>
    <property type="evidence" value="ECO:0007669"/>
    <property type="project" value="UniProtKB-EC"/>
</dbReference>
<dbReference type="InterPro" id="IPR045864">
    <property type="entry name" value="aa-tRNA-synth_II/BPL/LPL"/>
</dbReference>
<keyword evidence="4" id="KW-0963">Cytoplasm</keyword>
<evidence type="ECO:0000313" key="15">
    <source>
        <dbReference type="Proteomes" id="UP000319731"/>
    </source>
</evidence>
<evidence type="ECO:0000256" key="11">
    <source>
        <dbReference type="RuleBase" id="RU003748"/>
    </source>
</evidence>
<accession>A0A507C7I2</accession>
<dbReference type="InterPro" id="IPR012340">
    <property type="entry name" value="NA-bd_OB-fold"/>
</dbReference>
<evidence type="ECO:0000256" key="10">
    <source>
        <dbReference type="ARBA" id="ARBA00048573"/>
    </source>
</evidence>
<dbReference type="PRINTS" id="PR00982">
    <property type="entry name" value="TRNASYNTHLYS"/>
</dbReference>
<gene>
    <name evidence="14" type="ORF">SmJEL517_g02350</name>
</gene>
<dbReference type="Pfam" id="PF00152">
    <property type="entry name" value="tRNA-synt_2"/>
    <property type="match status" value="1"/>
</dbReference>